<dbReference type="InterPro" id="IPR001387">
    <property type="entry name" value="Cro/C1-type_HTH"/>
</dbReference>
<protein>
    <submittedName>
        <fullName evidence="5">Cro/CI family transcriptional regulator</fullName>
    </submittedName>
</protein>
<dbReference type="InterPro" id="IPR050807">
    <property type="entry name" value="TransReg_Diox_bact_type"/>
</dbReference>
<keyword evidence="1" id="KW-0805">Transcription regulation</keyword>
<keyword evidence="3" id="KW-0804">Transcription</keyword>
<gene>
    <name evidence="5" type="ORF">C206_06939</name>
</gene>
<comment type="caution">
    <text evidence="5">The sequence shown here is derived from an EMBL/GenBank/DDBJ whole genome shotgun (WGS) entry which is preliminary data.</text>
</comment>
<evidence type="ECO:0000256" key="2">
    <source>
        <dbReference type="ARBA" id="ARBA00023125"/>
    </source>
</evidence>
<name>A0AAD2WDS5_PSEPU</name>
<dbReference type="PANTHER" id="PTHR46797:SF23">
    <property type="entry name" value="HTH-TYPE TRANSCRIPTIONAL REGULATOR SUTR"/>
    <property type="match status" value="1"/>
</dbReference>
<dbReference type="GO" id="GO:0003677">
    <property type="term" value="F:DNA binding"/>
    <property type="evidence" value="ECO:0007669"/>
    <property type="project" value="UniProtKB-KW"/>
</dbReference>
<dbReference type="SMART" id="SM00530">
    <property type="entry name" value="HTH_XRE"/>
    <property type="match status" value="1"/>
</dbReference>
<dbReference type="PROSITE" id="PS50943">
    <property type="entry name" value="HTH_CROC1"/>
    <property type="match status" value="1"/>
</dbReference>
<dbReference type="Pfam" id="PF01381">
    <property type="entry name" value="HTH_3"/>
    <property type="match status" value="1"/>
</dbReference>
<dbReference type="AlphaFoldDB" id="A0AAD2WDS5"/>
<dbReference type="GO" id="GO:0005829">
    <property type="term" value="C:cytosol"/>
    <property type="evidence" value="ECO:0007669"/>
    <property type="project" value="TreeGrafter"/>
</dbReference>
<dbReference type="SUPFAM" id="SSF47413">
    <property type="entry name" value="lambda repressor-like DNA-binding domains"/>
    <property type="match status" value="1"/>
</dbReference>
<dbReference type="InterPro" id="IPR010982">
    <property type="entry name" value="Lambda_DNA-bd_dom_sf"/>
</dbReference>
<sequence>MQQEIAKSLGQNIREQRVLIGLSQDALALACGIDRSYMGRIERGEVNLTIEKLYRLAGHLKCRPQDLLPDIVTKHIFPNKFWIKRRVGSKLLAILVLFK</sequence>
<keyword evidence="2" id="KW-0238">DNA-binding</keyword>
<dbReference type="RefSeq" id="WP_004575350.1">
    <property type="nucleotide sequence ID" value="NZ_APBQ01000050.1"/>
</dbReference>
<evidence type="ECO:0000313" key="5">
    <source>
        <dbReference type="EMBL" id="ENY78522.1"/>
    </source>
</evidence>
<evidence type="ECO:0000259" key="4">
    <source>
        <dbReference type="PROSITE" id="PS50943"/>
    </source>
</evidence>
<evidence type="ECO:0000256" key="1">
    <source>
        <dbReference type="ARBA" id="ARBA00023015"/>
    </source>
</evidence>
<reference evidence="5 6" key="1">
    <citation type="submission" date="2013-02" db="EMBL/GenBank/DDBJ databases">
        <title>Insights into the proteome of triclosan-resistant Pseudomonas putida TRO1, isolated from activated sludge.</title>
        <authorList>
            <person name="Lolas I.B."/>
            <person name="Almeida B."/>
            <person name="Starnawski P.M."/>
            <person name="Soenderkaer M."/>
            <person name="Nielsen K.L."/>
            <person name="Nielsen J.L."/>
        </authorList>
    </citation>
    <scope>NUCLEOTIDE SEQUENCE [LARGE SCALE GENOMIC DNA]</scope>
    <source>
        <strain evidence="5 6">TRO1</strain>
    </source>
</reference>
<dbReference type="Gene3D" id="1.10.260.40">
    <property type="entry name" value="lambda repressor-like DNA-binding domains"/>
    <property type="match status" value="1"/>
</dbReference>
<feature type="domain" description="HTH cro/C1-type" evidence="4">
    <location>
        <begin position="13"/>
        <end position="67"/>
    </location>
</feature>
<evidence type="ECO:0000256" key="3">
    <source>
        <dbReference type="ARBA" id="ARBA00023163"/>
    </source>
</evidence>
<dbReference type="CDD" id="cd00093">
    <property type="entry name" value="HTH_XRE"/>
    <property type="match status" value="1"/>
</dbReference>
<dbReference type="EMBL" id="APBQ01000050">
    <property type="protein sequence ID" value="ENY78522.1"/>
    <property type="molecule type" value="Genomic_DNA"/>
</dbReference>
<accession>A0AAD2WDS5</accession>
<dbReference type="PANTHER" id="PTHR46797">
    <property type="entry name" value="HTH-TYPE TRANSCRIPTIONAL REGULATOR"/>
    <property type="match status" value="1"/>
</dbReference>
<proteinExistence type="predicted"/>
<evidence type="ECO:0000313" key="6">
    <source>
        <dbReference type="Proteomes" id="UP000013237"/>
    </source>
</evidence>
<organism evidence="5 6">
    <name type="scientific">Pseudomonas putida TRO1</name>
    <dbReference type="NCBI Taxonomy" id="1227924"/>
    <lineage>
        <taxon>Bacteria</taxon>
        <taxon>Pseudomonadati</taxon>
        <taxon>Pseudomonadota</taxon>
        <taxon>Gammaproteobacteria</taxon>
        <taxon>Pseudomonadales</taxon>
        <taxon>Pseudomonadaceae</taxon>
        <taxon>Pseudomonas</taxon>
    </lineage>
</organism>
<dbReference type="Proteomes" id="UP000013237">
    <property type="component" value="Unassembled WGS sequence"/>
</dbReference>
<dbReference type="GO" id="GO:0003700">
    <property type="term" value="F:DNA-binding transcription factor activity"/>
    <property type="evidence" value="ECO:0007669"/>
    <property type="project" value="TreeGrafter"/>
</dbReference>